<dbReference type="Gene3D" id="3.40.50.1820">
    <property type="entry name" value="alpha/beta hydrolase"/>
    <property type="match status" value="1"/>
</dbReference>
<dbReference type="GO" id="GO:0006508">
    <property type="term" value="P:proteolysis"/>
    <property type="evidence" value="ECO:0007669"/>
    <property type="project" value="UniProtKB-KW"/>
</dbReference>
<accession>A0A7C1H8A1</accession>
<comment type="caution">
    <text evidence="6">The sequence shown here is derived from an EMBL/GenBank/DDBJ whole genome shotgun (WGS) entry which is preliminary data.</text>
</comment>
<comment type="similarity">
    <text evidence="1">Belongs to the peptidase S9C family.</text>
</comment>
<organism evidence="6">
    <name type="scientific">Mesotoga infera</name>
    <dbReference type="NCBI Taxonomy" id="1236046"/>
    <lineage>
        <taxon>Bacteria</taxon>
        <taxon>Thermotogati</taxon>
        <taxon>Thermotogota</taxon>
        <taxon>Thermotogae</taxon>
        <taxon>Kosmotogales</taxon>
        <taxon>Kosmotogaceae</taxon>
        <taxon>Mesotoga</taxon>
    </lineage>
</organism>
<dbReference type="Proteomes" id="UP000886198">
    <property type="component" value="Unassembled WGS sequence"/>
</dbReference>
<evidence type="ECO:0000313" key="6">
    <source>
        <dbReference type="EMBL" id="HDP78207.1"/>
    </source>
</evidence>
<dbReference type="InterPro" id="IPR029058">
    <property type="entry name" value="AB_hydrolase_fold"/>
</dbReference>
<feature type="domain" description="Peptidase S9 prolyl oligopeptidase catalytic" evidence="5">
    <location>
        <begin position="441"/>
        <end position="648"/>
    </location>
</feature>
<dbReference type="InterPro" id="IPR011659">
    <property type="entry name" value="WD40"/>
</dbReference>
<keyword evidence="4" id="KW-0720">Serine protease</keyword>
<sequence>MKKLKLEDLYKYSAVGDLHIFPDGENFVFVRKTMDKKENQYESSIWSGNMKSGRVRQLTRGGKDGSPTVSPDGKSLLFVSGRDKDAKGSGLYLLPLEGGESRLVKALKGGFSSVSWIDSETVLFITKHAPGEDPEKLEEDDPPEKKVYEIDKIPFLSNGAGFTENRAGRLYKMKLQDGKMEPVEAVGGDVENIVVSPERKEVAVITTEDKEKRPIWSSLYVLDLQSGLAKRIGDDSLSFYHCQWSGERELFAVATDFEKGFPTNPFIVHIDLESIALTMVAREMDLYFGNSLNSDVRGVSPNTSMKVVEGKLYSLVTAGSQIKLISMDKEGKLEEIAVSSGSIDCFDIAGERLLLSEMTTLEPLEIYSLVKGKRKKLTNFNSWIKGLKLSEPESFEVEASDGQKIEGWIMKPVDFEEGKKYPAVVEIHGGPKTAYGGGYVHEFQALASEGYAVIYCNPRGSAGYGTDFADIRGHYGERDFEDIMEIVEYVINEYDFVDEDKLGVTGGSYGGFMTNWIVGHTDAFKAAVSQRSISSWISFFGTTDIGYFFASDQTGGDFFDNLEGYLRQSPLMSAPNVVTPILFIHSLEDYRCWVPEAMQFFTALRYLGKEAKMVLFPKENHELSRGGLPVHREKRLRAILEWFDSHLKT</sequence>
<name>A0A7C1H8A1_9BACT</name>
<evidence type="ECO:0000256" key="1">
    <source>
        <dbReference type="ARBA" id="ARBA00010040"/>
    </source>
</evidence>
<protein>
    <submittedName>
        <fullName evidence="6">S9 family peptidase</fullName>
    </submittedName>
</protein>
<dbReference type="GO" id="GO:0004252">
    <property type="term" value="F:serine-type endopeptidase activity"/>
    <property type="evidence" value="ECO:0007669"/>
    <property type="project" value="TreeGrafter"/>
</dbReference>
<dbReference type="Pfam" id="PF00326">
    <property type="entry name" value="Peptidase_S9"/>
    <property type="match status" value="1"/>
</dbReference>
<dbReference type="InterPro" id="IPR001375">
    <property type="entry name" value="Peptidase_S9_cat"/>
</dbReference>
<dbReference type="AlphaFoldDB" id="A0A7C1H8A1"/>
<dbReference type="EMBL" id="DSBT01000250">
    <property type="protein sequence ID" value="HDP78207.1"/>
    <property type="molecule type" value="Genomic_DNA"/>
</dbReference>
<evidence type="ECO:0000256" key="2">
    <source>
        <dbReference type="ARBA" id="ARBA00022670"/>
    </source>
</evidence>
<evidence type="ECO:0000256" key="3">
    <source>
        <dbReference type="ARBA" id="ARBA00022801"/>
    </source>
</evidence>
<dbReference type="SUPFAM" id="SSF53474">
    <property type="entry name" value="alpha/beta-Hydrolases"/>
    <property type="match status" value="1"/>
</dbReference>
<proteinExistence type="inferred from homology"/>
<dbReference type="FunFam" id="3.40.50.1820:FF:000028">
    <property type="entry name" value="S9 family peptidase"/>
    <property type="match status" value="1"/>
</dbReference>
<evidence type="ECO:0000259" key="5">
    <source>
        <dbReference type="Pfam" id="PF00326"/>
    </source>
</evidence>
<keyword evidence="2" id="KW-0645">Protease</keyword>
<evidence type="ECO:0000256" key="4">
    <source>
        <dbReference type="ARBA" id="ARBA00022825"/>
    </source>
</evidence>
<gene>
    <name evidence="6" type="ORF">ENN47_08500</name>
</gene>
<dbReference type="SUPFAM" id="SSF82171">
    <property type="entry name" value="DPP6 N-terminal domain-like"/>
    <property type="match status" value="1"/>
</dbReference>
<reference evidence="6" key="1">
    <citation type="journal article" date="2020" name="mSystems">
        <title>Genome- and Community-Level Interaction Insights into Carbon Utilization and Element Cycling Functions of Hydrothermarchaeota in Hydrothermal Sediment.</title>
        <authorList>
            <person name="Zhou Z."/>
            <person name="Liu Y."/>
            <person name="Xu W."/>
            <person name="Pan J."/>
            <person name="Luo Z.H."/>
            <person name="Li M."/>
        </authorList>
    </citation>
    <scope>NUCLEOTIDE SEQUENCE [LARGE SCALE GENOMIC DNA]</scope>
    <source>
        <strain evidence="6">SpSt-1179</strain>
    </source>
</reference>
<keyword evidence="3" id="KW-0378">Hydrolase</keyword>
<dbReference type="Pfam" id="PF07676">
    <property type="entry name" value="PD40"/>
    <property type="match status" value="1"/>
</dbReference>
<dbReference type="InterPro" id="IPR011042">
    <property type="entry name" value="6-blade_b-propeller_TolB-like"/>
</dbReference>
<dbReference type="PANTHER" id="PTHR42776">
    <property type="entry name" value="SERINE PEPTIDASE S9 FAMILY MEMBER"/>
    <property type="match status" value="1"/>
</dbReference>
<dbReference type="Gene3D" id="2.120.10.30">
    <property type="entry name" value="TolB, C-terminal domain"/>
    <property type="match status" value="1"/>
</dbReference>
<dbReference type="PANTHER" id="PTHR42776:SF27">
    <property type="entry name" value="DIPEPTIDYL PEPTIDASE FAMILY MEMBER 6"/>
    <property type="match status" value="1"/>
</dbReference>